<dbReference type="Proteomes" id="UP000246145">
    <property type="component" value="Unassembled WGS sequence"/>
</dbReference>
<keyword evidence="1" id="KW-0813">Transport</keyword>
<reference evidence="6 7" key="1">
    <citation type="submission" date="2018-04" db="EMBL/GenBank/DDBJ databases">
        <title>Genomic Encyclopedia of Type Strains, Phase IV (KMG-IV): sequencing the most valuable type-strain genomes for metagenomic binning, comparative biology and taxonomic classification.</title>
        <authorList>
            <person name="Goeker M."/>
        </authorList>
    </citation>
    <scope>NUCLEOTIDE SEQUENCE [LARGE SCALE GENOMIC DNA]</scope>
    <source>
        <strain evidence="6 7">DSM 10065</strain>
    </source>
</reference>
<evidence type="ECO:0000256" key="4">
    <source>
        <dbReference type="ARBA" id="ARBA00022840"/>
    </source>
</evidence>
<proteinExistence type="predicted"/>
<feature type="domain" description="ABC transporter" evidence="5">
    <location>
        <begin position="4"/>
        <end position="245"/>
    </location>
</feature>
<name>A0A2U1CIR7_9BURK</name>
<dbReference type="SUPFAM" id="SSF52540">
    <property type="entry name" value="P-loop containing nucleoside triphosphate hydrolases"/>
    <property type="match status" value="1"/>
</dbReference>
<dbReference type="Gene3D" id="3.40.50.300">
    <property type="entry name" value="P-loop containing nucleotide triphosphate hydrolases"/>
    <property type="match status" value="1"/>
</dbReference>
<dbReference type="STRING" id="1231391.GCA_000308195_02246"/>
<evidence type="ECO:0000256" key="3">
    <source>
        <dbReference type="ARBA" id="ARBA00022741"/>
    </source>
</evidence>
<keyword evidence="2" id="KW-0472">Membrane</keyword>
<dbReference type="GO" id="GO:0005886">
    <property type="term" value="C:plasma membrane"/>
    <property type="evidence" value="ECO:0007669"/>
    <property type="project" value="TreeGrafter"/>
</dbReference>
<organism evidence="6 7">
    <name type="scientific">Pusillimonas noertemannii</name>
    <dbReference type="NCBI Taxonomy" id="305977"/>
    <lineage>
        <taxon>Bacteria</taxon>
        <taxon>Pseudomonadati</taxon>
        <taxon>Pseudomonadota</taxon>
        <taxon>Betaproteobacteria</taxon>
        <taxon>Burkholderiales</taxon>
        <taxon>Alcaligenaceae</taxon>
        <taxon>Pusillimonas</taxon>
    </lineage>
</organism>
<dbReference type="InterPro" id="IPR032823">
    <property type="entry name" value="BCA_ABC_TP_C"/>
</dbReference>
<evidence type="ECO:0000313" key="7">
    <source>
        <dbReference type="Proteomes" id="UP000246145"/>
    </source>
</evidence>
<dbReference type="OrthoDB" id="9781337at2"/>
<keyword evidence="7" id="KW-1185">Reference proteome</keyword>
<protein>
    <submittedName>
        <fullName evidence="6">Amino acid/amide ABC transporter ATP-binding protein 1 (HAAT family)</fullName>
    </submittedName>
</protein>
<dbReference type="AlphaFoldDB" id="A0A2U1CIR7"/>
<dbReference type="Pfam" id="PF12399">
    <property type="entry name" value="BCA_ABC_TP_C"/>
    <property type="match status" value="1"/>
</dbReference>
<dbReference type="GO" id="GO:0005524">
    <property type="term" value="F:ATP binding"/>
    <property type="evidence" value="ECO:0007669"/>
    <property type="project" value="UniProtKB-KW"/>
</dbReference>
<dbReference type="Pfam" id="PF00005">
    <property type="entry name" value="ABC_tran"/>
    <property type="match status" value="1"/>
</dbReference>
<evidence type="ECO:0000313" key="6">
    <source>
        <dbReference type="EMBL" id="PVY60899.1"/>
    </source>
</evidence>
<dbReference type="EMBL" id="QEKO01000006">
    <property type="protein sequence ID" value="PVY60899.1"/>
    <property type="molecule type" value="Genomic_DNA"/>
</dbReference>
<evidence type="ECO:0000259" key="5">
    <source>
        <dbReference type="PROSITE" id="PS50893"/>
    </source>
</evidence>
<dbReference type="PROSITE" id="PS00211">
    <property type="entry name" value="ABC_TRANSPORTER_1"/>
    <property type="match status" value="1"/>
</dbReference>
<keyword evidence="4 6" id="KW-0067">ATP-binding</keyword>
<dbReference type="PROSITE" id="PS50893">
    <property type="entry name" value="ABC_TRANSPORTER_2"/>
    <property type="match status" value="1"/>
</dbReference>
<evidence type="ECO:0000256" key="1">
    <source>
        <dbReference type="ARBA" id="ARBA00022448"/>
    </source>
</evidence>
<dbReference type="SMART" id="SM00382">
    <property type="entry name" value="AAA"/>
    <property type="match status" value="1"/>
</dbReference>
<comment type="caution">
    <text evidence="6">The sequence shown here is derived from an EMBL/GenBank/DDBJ whole genome shotgun (WGS) entry which is preliminary data.</text>
</comment>
<dbReference type="InterPro" id="IPR051120">
    <property type="entry name" value="ABC_AA/LPS_Transport"/>
</dbReference>
<dbReference type="InterPro" id="IPR003593">
    <property type="entry name" value="AAA+_ATPase"/>
</dbReference>
<dbReference type="GO" id="GO:0016887">
    <property type="term" value="F:ATP hydrolysis activity"/>
    <property type="evidence" value="ECO:0007669"/>
    <property type="project" value="InterPro"/>
</dbReference>
<dbReference type="InterPro" id="IPR027417">
    <property type="entry name" value="P-loop_NTPase"/>
</dbReference>
<dbReference type="PANTHER" id="PTHR45772:SF2">
    <property type="entry name" value="ABC TRANSPORTER ATP-BINDING PROTEIN"/>
    <property type="match status" value="1"/>
</dbReference>
<evidence type="ECO:0000256" key="2">
    <source>
        <dbReference type="ARBA" id="ARBA00022475"/>
    </source>
</evidence>
<keyword evidence="3" id="KW-0547">Nucleotide-binding</keyword>
<dbReference type="PANTHER" id="PTHR45772">
    <property type="entry name" value="CONSERVED COMPONENT OF ABC TRANSPORTER FOR NATURAL AMINO ACIDS-RELATED"/>
    <property type="match status" value="1"/>
</dbReference>
<dbReference type="RefSeq" id="WP_017524600.1">
    <property type="nucleotide sequence ID" value="NZ_JACCEX010000010.1"/>
</dbReference>
<dbReference type="InterPro" id="IPR003439">
    <property type="entry name" value="ABC_transporter-like_ATP-bd"/>
</dbReference>
<accession>A0A2U1CIR7</accession>
<dbReference type="CDD" id="cd03219">
    <property type="entry name" value="ABC_Mj1267_LivG_branched"/>
    <property type="match status" value="1"/>
</dbReference>
<gene>
    <name evidence="6" type="ORF">C7440_3403</name>
</gene>
<sequence>MSMLHVEGLSKSFGGLKVTNDVSLSLEAGERLALIGPNGAGKTTLVNQISGFLGADAGAIHLQGQNVTHWPAHRRVRHGLVRTFQISKLAPALTAIDQVALAIHQRDGSINNMWRRKTSYGLVLDEARSILEALQLARLAHTTPAEMAYGDQRLVEVALALALKPRVLLLDEPMAGVPKSEAQLILDALERLPADLAVVIIEHDMDLVFRFAHRILVLANGAVLAAGTPDDIRRNEIVRAVYLGKAGQL</sequence>
<dbReference type="InterPro" id="IPR017871">
    <property type="entry name" value="ABC_transporter-like_CS"/>
</dbReference>
<keyword evidence="2" id="KW-1003">Cell membrane</keyword>